<protein>
    <submittedName>
        <fullName evidence="1">Uncharacterized protein</fullName>
    </submittedName>
</protein>
<accession>A0A7C9P0M4</accession>
<reference evidence="1 2" key="1">
    <citation type="submission" date="2020-01" db="EMBL/GenBank/DDBJ databases">
        <title>Herbidospora sp. NEAU-GS84 nov., a novel actinomycete isolated from soil.</title>
        <authorList>
            <person name="Han L."/>
        </authorList>
    </citation>
    <scope>NUCLEOTIDE SEQUENCE [LARGE SCALE GENOMIC DNA]</scope>
    <source>
        <strain evidence="1 2">NEAU-GS84</strain>
    </source>
</reference>
<dbReference type="Proteomes" id="UP000479526">
    <property type="component" value="Unassembled WGS sequence"/>
</dbReference>
<organism evidence="1 2">
    <name type="scientific">Herbidospora solisilvae</name>
    <dbReference type="NCBI Taxonomy" id="2696284"/>
    <lineage>
        <taxon>Bacteria</taxon>
        <taxon>Bacillati</taxon>
        <taxon>Actinomycetota</taxon>
        <taxon>Actinomycetes</taxon>
        <taxon>Streptosporangiales</taxon>
        <taxon>Streptosporangiaceae</taxon>
        <taxon>Herbidospora</taxon>
    </lineage>
</organism>
<keyword evidence="2" id="KW-1185">Reference proteome</keyword>
<dbReference type="RefSeq" id="WP_161480711.1">
    <property type="nucleotide sequence ID" value="NZ_WXEW01000005.1"/>
</dbReference>
<name>A0A7C9P0M4_9ACTN</name>
<dbReference type="AlphaFoldDB" id="A0A7C9P0M4"/>
<sequence length="148" mass="16108">MSDHAGMSSSEEAGRLAELVAELDRLLSAALTHDDPEQMRDPFMRAAGTLTEFGDVEAAGGLYRIWMNIDDIFDGWPVDYGDETDAIAMREIRLAAGEWLATPKTEAGISAYVDRWEARQAPDDWPDPGGVWIAGGWGGGPRGNRAVK</sequence>
<gene>
    <name evidence="1" type="ORF">GT755_17155</name>
</gene>
<evidence type="ECO:0000313" key="1">
    <source>
        <dbReference type="EMBL" id="NAS23417.1"/>
    </source>
</evidence>
<evidence type="ECO:0000313" key="2">
    <source>
        <dbReference type="Proteomes" id="UP000479526"/>
    </source>
</evidence>
<dbReference type="EMBL" id="WXEW01000005">
    <property type="protein sequence ID" value="NAS23417.1"/>
    <property type="molecule type" value="Genomic_DNA"/>
</dbReference>
<comment type="caution">
    <text evidence="1">The sequence shown here is derived from an EMBL/GenBank/DDBJ whole genome shotgun (WGS) entry which is preliminary data.</text>
</comment>
<proteinExistence type="predicted"/>